<comment type="similarity">
    <text evidence="1">Belongs to the LysR transcriptional regulatory family.</text>
</comment>
<dbReference type="InterPro" id="IPR036390">
    <property type="entry name" value="WH_DNA-bd_sf"/>
</dbReference>
<keyword evidence="2" id="KW-0805">Transcription regulation</keyword>
<keyword evidence="4" id="KW-0804">Transcription</keyword>
<evidence type="ECO:0000256" key="2">
    <source>
        <dbReference type="ARBA" id="ARBA00023015"/>
    </source>
</evidence>
<dbReference type="CDD" id="cd08473">
    <property type="entry name" value="PBP2_CrgA_like_4"/>
    <property type="match status" value="1"/>
</dbReference>
<dbReference type="Proteomes" id="UP000266744">
    <property type="component" value="Chromosome"/>
</dbReference>
<dbReference type="Gene3D" id="3.40.190.290">
    <property type="match status" value="1"/>
</dbReference>
<evidence type="ECO:0000256" key="3">
    <source>
        <dbReference type="ARBA" id="ARBA00023125"/>
    </source>
</evidence>
<evidence type="ECO:0000313" key="7">
    <source>
        <dbReference type="Proteomes" id="UP000266744"/>
    </source>
</evidence>
<name>A0ABN4PWH9_YERET</name>
<dbReference type="Pfam" id="PF03466">
    <property type="entry name" value="LysR_substrate"/>
    <property type="match status" value="1"/>
</dbReference>
<keyword evidence="3" id="KW-0238">DNA-binding</keyword>
<dbReference type="NCBIfam" id="NF011573">
    <property type="entry name" value="PRK14997.1"/>
    <property type="match status" value="1"/>
</dbReference>
<dbReference type="Gene3D" id="1.10.10.10">
    <property type="entry name" value="Winged helix-like DNA-binding domain superfamily/Winged helix DNA-binding domain"/>
    <property type="match status" value="1"/>
</dbReference>
<dbReference type="RefSeq" id="WP_064515069.1">
    <property type="nucleotide sequence ID" value="NZ_CP010029.1"/>
</dbReference>
<dbReference type="Pfam" id="PF00126">
    <property type="entry name" value="HTH_1"/>
    <property type="match status" value="1"/>
</dbReference>
<dbReference type="SUPFAM" id="SSF53850">
    <property type="entry name" value="Periplasmic binding protein-like II"/>
    <property type="match status" value="1"/>
</dbReference>
<sequence>MRQDLNDLYYYVQVVEHGGFSQAARALDMPKSKLSRRIGMLEERLGVRLILRSTRIFTVTELGQAYYTQCRSMLVEAEAAQAIIESAQSVPCGTVRLACPITILHAYVGDMLVDFSLQYPDVSIQLLGMNRPVDILTEGVDLAIRVKPLPVDGADLVMRGLGYAAQYLVASPILLEKYGMPLTPVDLASWPTLGYGSSMEKHCWTLMGADGMQTTQHHVPKFVSTDMETLCKAAIAGVGVVQLPAMMVRSQLEHGRLVRLLPDWATCREIIHAVFPSRRGLLPSIRALIDFLAERFGTIKEGR</sequence>
<organism evidence="6 7">
    <name type="scientific">Yersinia entomophaga</name>
    <dbReference type="NCBI Taxonomy" id="935293"/>
    <lineage>
        <taxon>Bacteria</taxon>
        <taxon>Pseudomonadati</taxon>
        <taxon>Pseudomonadota</taxon>
        <taxon>Gammaproteobacteria</taxon>
        <taxon>Enterobacterales</taxon>
        <taxon>Yersiniaceae</taxon>
        <taxon>Yersinia</taxon>
    </lineage>
</organism>
<dbReference type="InterPro" id="IPR005119">
    <property type="entry name" value="LysR_subst-bd"/>
</dbReference>
<gene>
    <name evidence="6" type="ORF">PL78_09565</name>
</gene>
<evidence type="ECO:0000259" key="5">
    <source>
        <dbReference type="PROSITE" id="PS50931"/>
    </source>
</evidence>
<keyword evidence="7" id="KW-1185">Reference proteome</keyword>
<accession>A0ABN4PWH9</accession>
<protein>
    <submittedName>
        <fullName evidence="6">LysR family transcriptional regulator</fullName>
    </submittedName>
</protein>
<dbReference type="PROSITE" id="PS50931">
    <property type="entry name" value="HTH_LYSR"/>
    <property type="match status" value="1"/>
</dbReference>
<dbReference type="InterPro" id="IPR000847">
    <property type="entry name" value="LysR_HTH_N"/>
</dbReference>
<dbReference type="PANTHER" id="PTHR30537:SF31">
    <property type="entry name" value="TRANSCRIPTIONAL REGULATOR, LYSR FAMILY"/>
    <property type="match status" value="1"/>
</dbReference>
<feature type="domain" description="HTH lysR-type" evidence="5">
    <location>
        <begin position="1"/>
        <end position="60"/>
    </location>
</feature>
<evidence type="ECO:0000313" key="6">
    <source>
        <dbReference type="EMBL" id="ANI30066.1"/>
    </source>
</evidence>
<reference evidence="7" key="1">
    <citation type="journal article" date="2016" name="Toxins">
        <title>The Draft Genome Sequence of the Yersinia entomophaga Entomopathogenic Type Strain MH96T.</title>
        <authorList>
            <person name="Hurst M.R."/>
            <person name="Beattie A."/>
            <person name="Altermann E."/>
            <person name="Moraga R.M."/>
            <person name="Harper L.A."/>
            <person name="Calder J."/>
            <person name="Laugraud A."/>
        </authorList>
    </citation>
    <scope>NUCLEOTIDE SEQUENCE [LARGE SCALE GENOMIC DNA]</scope>
    <source>
        <strain evidence="7">MH96</strain>
    </source>
</reference>
<dbReference type="InterPro" id="IPR036388">
    <property type="entry name" value="WH-like_DNA-bd_sf"/>
</dbReference>
<dbReference type="PANTHER" id="PTHR30537">
    <property type="entry name" value="HTH-TYPE TRANSCRIPTIONAL REGULATOR"/>
    <property type="match status" value="1"/>
</dbReference>
<proteinExistence type="inferred from homology"/>
<evidence type="ECO:0000256" key="4">
    <source>
        <dbReference type="ARBA" id="ARBA00023163"/>
    </source>
</evidence>
<evidence type="ECO:0000256" key="1">
    <source>
        <dbReference type="ARBA" id="ARBA00009437"/>
    </source>
</evidence>
<dbReference type="InterPro" id="IPR058163">
    <property type="entry name" value="LysR-type_TF_proteobact-type"/>
</dbReference>
<dbReference type="SUPFAM" id="SSF46785">
    <property type="entry name" value="Winged helix' DNA-binding domain"/>
    <property type="match status" value="1"/>
</dbReference>
<dbReference type="EMBL" id="CP010029">
    <property type="protein sequence ID" value="ANI30066.1"/>
    <property type="molecule type" value="Genomic_DNA"/>
</dbReference>